<accession>A0ABT7ZXU9</accession>
<dbReference type="Proteomes" id="UP001231197">
    <property type="component" value="Unassembled WGS sequence"/>
</dbReference>
<organism evidence="1 2">
    <name type="scientific">Winogradskyella bathintestinalis</name>
    <dbReference type="NCBI Taxonomy" id="3035208"/>
    <lineage>
        <taxon>Bacteria</taxon>
        <taxon>Pseudomonadati</taxon>
        <taxon>Bacteroidota</taxon>
        <taxon>Flavobacteriia</taxon>
        <taxon>Flavobacteriales</taxon>
        <taxon>Flavobacteriaceae</taxon>
        <taxon>Winogradskyella</taxon>
    </lineage>
</organism>
<proteinExistence type="predicted"/>
<protein>
    <submittedName>
        <fullName evidence="1">Uncharacterized protein</fullName>
    </submittedName>
</protein>
<dbReference type="EMBL" id="JASDDK010000006">
    <property type="protein sequence ID" value="MDN3493831.1"/>
    <property type="molecule type" value="Genomic_DNA"/>
</dbReference>
<evidence type="ECO:0000313" key="2">
    <source>
        <dbReference type="Proteomes" id="UP001231197"/>
    </source>
</evidence>
<keyword evidence="2" id="KW-1185">Reference proteome</keyword>
<dbReference type="RefSeq" id="WP_290207508.1">
    <property type="nucleotide sequence ID" value="NZ_JASDDK010000006.1"/>
</dbReference>
<sequence length="252" mass="29041">MIKNICTLVILLVAVNNYGQNITLLKNNNPKAKDLSHQLNAAKDSILLACKTKILQVDIFNEDFEKIIIIDNYEAKIYLGDIPEGKFVLETKLEDKVVLIGLMRHTDLQTSEIHYNKDINEGKGMMLDESLKVITKVPNKSIAFILTGSKPKHPTYKNQKFYWAVRKINTKSGANRTMQLLDKTSVDRMILKHKEQLKRVAGRHSELMIWEVYDTSKFMEHQVSNPDFFYSLNSDLFNTIPYYSTNNKVVNL</sequence>
<evidence type="ECO:0000313" key="1">
    <source>
        <dbReference type="EMBL" id="MDN3493831.1"/>
    </source>
</evidence>
<comment type="caution">
    <text evidence="1">The sequence shown here is derived from an EMBL/GenBank/DDBJ whole genome shotgun (WGS) entry which is preliminary data.</text>
</comment>
<reference evidence="1 2" key="1">
    <citation type="journal article" date="2023" name="Int. J. Syst. Evol. Microbiol.">
        <title>Winogradskyella bathintestinalis sp. nov., isolated from the intestine of the deep-sea loosejaw dragonfish, Malacosteus niger.</title>
        <authorList>
            <person name="Uniacke-Lowe S."/>
            <person name="Johnson C.N."/>
            <person name="Stanton C."/>
            <person name="Hill C."/>
            <person name="Ross P."/>
        </authorList>
    </citation>
    <scope>NUCLEOTIDE SEQUENCE [LARGE SCALE GENOMIC DNA]</scope>
    <source>
        <strain evidence="1 2">APC 3343</strain>
    </source>
</reference>
<gene>
    <name evidence="1" type="ORF">QMA06_13980</name>
</gene>
<name>A0ABT7ZXU9_9FLAO</name>